<dbReference type="InterPro" id="IPR025662">
    <property type="entry name" value="Sigma_54_int_dom_ATP-bd_1"/>
</dbReference>
<dbReference type="SUPFAM" id="SSF52540">
    <property type="entry name" value="P-loop containing nucleoside triphosphate hydrolases"/>
    <property type="match status" value="6"/>
</dbReference>
<evidence type="ECO:0000256" key="9">
    <source>
        <dbReference type="PIRNR" id="PIRNR010340"/>
    </source>
</evidence>
<protein>
    <recommendedName>
        <fullName evidence="4 9">Midasin</fullName>
    </recommendedName>
</protein>
<dbReference type="EMBL" id="BEXD01001113">
    <property type="protein sequence ID" value="GBB92386.1"/>
    <property type="molecule type" value="Genomic_DNA"/>
</dbReference>
<evidence type="ECO:0000256" key="10">
    <source>
        <dbReference type="SAM" id="MobiDB-lite"/>
    </source>
</evidence>
<dbReference type="SMART" id="SM00382">
    <property type="entry name" value="AAA"/>
    <property type="match status" value="5"/>
</dbReference>
<feature type="compositionally biased region" description="Acidic residues" evidence="10">
    <location>
        <begin position="4661"/>
        <end position="4718"/>
    </location>
</feature>
<keyword evidence="7 9" id="KW-0143">Chaperone</keyword>
<feature type="domain" description="VWFA" evidence="11">
    <location>
        <begin position="5291"/>
        <end position="5488"/>
    </location>
</feature>
<dbReference type="GO" id="GO:0030687">
    <property type="term" value="C:preribosome, large subunit precursor"/>
    <property type="evidence" value="ECO:0007669"/>
    <property type="project" value="TreeGrafter"/>
</dbReference>
<dbReference type="InterPro" id="IPR041190">
    <property type="entry name" value="Midasin_AAA_lid_5"/>
</dbReference>
<feature type="region of interest" description="Disordered" evidence="10">
    <location>
        <begin position="4599"/>
        <end position="5042"/>
    </location>
</feature>
<feature type="compositionally biased region" description="Low complexity" evidence="10">
    <location>
        <begin position="817"/>
        <end position="830"/>
    </location>
</feature>
<dbReference type="InterPro" id="IPR002035">
    <property type="entry name" value="VWF_A"/>
</dbReference>
<comment type="similarity">
    <text evidence="3 9">Belongs to the midasin family.</text>
</comment>
<dbReference type="Pfam" id="PF17865">
    <property type="entry name" value="AAA_lid_5"/>
    <property type="match status" value="1"/>
</dbReference>
<dbReference type="FunFam" id="3.40.50.300:FF:000582">
    <property type="entry name" value="Midasin"/>
    <property type="match status" value="1"/>
</dbReference>
<dbReference type="PIRSF" id="PIRSF010340">
    <property type="entry name" value="Midasin"/>
    <property type="match status" value="1"/>
</dbReference>
<feature type="compositionally biased region" description="Basic and acidic residues" evidence="10">
    <location>
        <begin position="5010"/>
        <end position="5037"/>
    </location>
</feature>
<sequence length="5500" mass="635946">MASKEVMLANNLMDVDTEEKHTIHEIGLYDPLGINMKIACQNLLSKIEQINQQNSSVISKGQIEILNSYIINDNKNEIKNTQKLLDCISDLLLIPSLTLNIANLFRPILIDLVSRWLLSNNNDTMEVDYDVMSKVENVAYAFSLLLPIKPQLLSFAVKFFSQSSSLLERLNFLNQDRSSEVTKDLQRLLLTAYRLLRFSGSTFIRLWNWSPLFQLLIHVNKTIRYLTVLCLSIVLNMSDEQRENVIRFWVGADNEMASIEWEDGNTQDIGMLSLLEQVSLAKQQLKLLQNDFINKNSSELFQINESDLSPLTVNVSGVLLPKLFTCSEKSFVSNEQRLVLTDTTKNNLYSICLAISLGSPVLLEGIIGAGKTALVEEIARVTGREHDLVKIHLGDQTDSKVLLGTYVSTSTPASFRWQPGVLTTAVRDGRWVLIEDIDLAPMEVLSILLPLLETRQLFIPSRGEKIDARQGFQLFATKSLLPIDGARRSVHQRVNDSSLGETLWTRIKVNPLNVDELTCVVRNRFVVLQELVPDIINVFNTIISINHDSTFLSNLGRYISTRDLMKWCERMKVLLCSRNNIVITQGITQNVREDLFKEAADCFCSMISDYESWIAILERIGDALQISKEWVHLYVDSYLPEMKFDDKIIFIGRVNLVPSCRKEDIIRPGLQKRPFAVTGHALKLLEQIAVCVHLCEPVLLVGETGTGKTTVVQHLAKIMHQNLVVVNLSQQSDSSDLLGGFKPVDAKILANPLKDEFDKLFEKTFSIRRNVRFLETVRKIYTARKFDKFVSLMKQAIKMAGQKFNEDYDHDMDDQDSNSSQKHSSRKSSNPELRNRWKIFENAIIEFESQLDQIRNKFVFSFVEGSLVKAVTKGDWILLDEINLASTETLECLSGLLQDSQGSLLLTEKGDIEPVKRHPNFRVFACMNPATDVGKRDLPPGLRNRFTEFFVYSPDKRRDDLLTIVKQYLSDCVHGDERACTDIVEFYIAVKELQQQHLIADGANQRLHFSMRTLTRALSYVVQITPSYGLRRSMYEGFCMTFLTQSNKESEILLKGLVEKFLLNGVKNPKNLITQIPKQPLEGNYIQFGYFWLELGDFPENMPHYILTPSVKKNLDNLSRVVMSGKYPVLIQGPTSAGKTSMIQYLAKRTGHRFVRINNHEHTDIQEYLGTYVTNSEGKLEFQEGVLVEALKKGYWVVLDELNLAPTDVLEALNRLLDDNRELLIPETQEIVKPHKGFMLFATQNPPGLYGGRKVLSRAFRNRFLELHFDDIPEDELEVILSERCKIAPSYCKRLVQVYKHLMERRQGTRIFEQKHGYITLRDLFRWAERGAIGYQELAEQGYMLLAERIRKPDEKLIVKQVLESVMKVTIDEQKMYDCSNMDEFKKYISLRHDKLDIVWTKAMKRLFTLVTQCLKFNEPILLIGETGCGKTTVCQMLAEVEEKELHIVNCHHSTETADLLGGQRPLRNKGNLNNDLIRDLIDFLRKYAPQENICLEEIDLSQLITLFQNFCKDEKWNKAPTVSNENVTSLVTSLRSRCKQARTLFEWHDGSLVQAMKNGDFFLLDEISLADDSVIERLNSVLEPSRTLVLAEKGGKHVEELVAKDGFQFLATMNPGGDYGKKELSPALRNRFTEIWVPSVTDHEDLLQIIENQFSHDSLAGYGHKILDFIEWFSHSLNNNRTIISLRDILSWVLFMNSTVEQLGPHESFINGGSLVFLDGLGSNAASGSLLSGQVLKEFRMKCLAKLSELKGDPKQDNFFSQSFTNENEKIHYTESLFGIYPFYIPKGTFGNCQITFTLQAPTTLDNAMRILRAMQLKKPILLEGSPGVGKTSLVTALAAASGHKLIRINLSEQTDLMDLFGSDLPVEGGSNCEFAWRDAPFLQAMKSGDWVLLDELNLASQSVLEGLNSCLDHRGAVYIPELNKEFYCSSEFRVFGAQNPIHQGGGRKGLPRSFINRFTQVYIEQLTKADMLFIAKCLFPQIENLLLEKIIEFNNRMYEETMIECLFGRKGTPWEFNLRDVFRWLELLANDKGFGFNSIPDQYLDLIYLQRMRTVEDRIHVINLFNEIFDKNYQQPKNPYYHINSHYIQIGHSLIRRQSTCGYRYIENSLHILHSQLRPLESIMKCVEFNWMVILTGHEATGKTSLVRLLANLTGNHLEEFAMNNSVDTIELLGGFEQVDVARHRQIVIDELRRLSIEMTKKVLIVSHSNNLFEDNDALHVLKKLNDIFFTLENHIKFSTQNSTTSQSSYQLDYSVVDQLLNILQQIMTKFNLCPLFDNEISNLLDNITTLKSLESGPITGRFEWIDGVLINALQNGHWLLIDNANLCNPSVLDRLNSLIEPNGVLMINERGLIDGDVKVIQPHKNFRLFMTTDPRNGELSRSMRNRGVEIALLKTELFENQQDIVKIGNGLGLRVSELLSSMNSSQFSTEENSCMLSLRQNMREFILFSRFIIEMLQRGEGLLQALHKAFRQIYIVNCVPNEMMKYLQDFTKKYNIVNNENLICNLSSTNCPVFNGGIFIKEEARLSMVHLQGSYLIYLLFKYGFSKLNHNDLSFSSLQELFVSCDYFIENTSLDDVSLRNRWLSFVSYLIQSFNLVGIQKINILEYIKFMNDTLSCHPLVSHLNEIKIQLAKLIDLDLFYVLSQPLDVTSNYPLVMLVSRFDNKKYDSDKNETIYNLWNQYSLKIKVFTLMKRLQRQDYIENLSYEKATREKVSKLTLSQQSYCYHHGRISDNQLSHLVVANFFPFLQEFKNFVRFWINQGNYDESDVVLFNNLLDYHVFLWEFLQQNLLDLGELYVCTKMIKEALKHLIDKFKGHGKNLLNICDGITEDTVLTTGKFMSILWKQFHHISLSRIDLFKLKKELSEVNFNKNVEHQDNKKIQIQKIDVELKVMLIDAVATLYFIDENQNSESTDELLISLRKIPEYIQKYLRSSQEPTTQIKPLPLIDYFNLIREMQIISQLQLAASQETDLNNENYRVILNQISEFRDFALKNCSWSPLDFVPHQQLLWIYGPGSKVPDDKARVIFNNILQDIIYGWHNKLWNNSFNNLYISEENLGANKFVENTAGPGRVFQSVLSFYYFNYTHRIQSISVGSFDTELAQLVEYGKHVGNDLLLLYKINRKCLDFICLIQQIKLIFIPLKERVSQENFRTINEKLDTVINVVNSLLNNDVMKSESSSPSIAIESLYVVSSGLKEIVDPALRSVLDRWIVPSILLLIQILEGYNSLQSNEDVYQKIGKIWVFLSLSFISLYIPNYPLDPTAEARSKCHFLQLKQSSLEVEIDIRTKIEQSFTGECDNCKIEDCKKSLDDVKLLLRRASVNLSLRPERSQLNELFKHIHYICNNVIDEQHIFGLLNDFENENDLAVLQRENLFQEKIIQFIQRMTSNYPLYQDLLQPLYVSLFQIKYGVRIIASSYKNLVSTRDKLVYNVIKSLVNITNLGCSKKCIEVITAQESYVIIKGLIFSQQSRPDKWDQYLKYLVVVLYCIYYHISKRGNIILEDLVSIQRIFGEITDIYAAAEEQKNKIARENESLYRNKTKTYNEINEEQYSEYEFRQMFPDFNHEFADISDDIEINSNKNFTQFEENISILNEEILFEIGKLYTKLVTDFRLNSPRKVSNCEMPTKEVFWKSFVMARDLSLFAGKILPEEFDEAIVTSQILGTSLLKKWFIDGIEPGDDTCNIIKNIDLKMYDFYKDQNIIEAKKLVPVISDLQKRVKELLEMWPEHAILQQIDKICDRIQGFTLNSPIAKFLTGLEILLQKTEDWEVYANRDVSVKLHKDKITDLIVQWRQLELTCWPNLLTAQDNYHERTAYKWWFHLYNCIVHPIDLLCIKVVTNERIDQNSKDHISEIVRTLDQFLQSSKIGDFKARLDLIHAFYVYLCMKDYFHLRNTRDRSTEFTHASLYSKTADALLNVYKYYSQFLDRNSNTLRELRKPIEKDLKQFVKIASWKDVNIHALKQSAQKTHRQLNKCIRKYKDILNKPIVDIITDYQINNVTMIHSREKDVIEQAMTLGKWISNCEPVVPTERILKLQNSLNKQVFPVPERFLNIRNTLKKLRSYCQQDILTKIYSTYDRALDNFATEIILRIKKLQEETPDLMNEENKNIVKNLKLIKKKSMVDLLRELKRLGLCYFPNKNIIEQQQNIVEYVLQLPRVELQNSLPMISDFEILKDPLSVKDDIRETISTWKKADEYYYKIIARMIHLRNIAASHSKDLTSQEVQKGLGFSEDLLYLLIKERQNIQALDKQYVKLLGVLIQFSMIYSSYNAQYSYTKACEYLSFFSIDERTIWNFKEVLDDLNSLLFHSCVIFDIQKQYEQSNYLSHFEEIGTKLHDWFDKISSIRNDFVRSFDREILFPEYAIGEKALISKDIINLVKDNMMLIDGLYQFARDYSSRIKCFSHILAPICDYIKNRIGNLYFNETVHNEMNLNSQTTTILENVAKKVNDLIDAVLVAIQDLQKSSTEPTKDTSNLLLVNIKDEEIDDNIPDGHIRQEHERVLNLGKHLRISLILERFVTLHKQLINLTDDERFNNMDCQDLISNLLQRVFPFIQQYYLVVQYYLNSFIYHHKSLCKLTYVLCNSFATIFMKGYCMPQMESDDGEIGDEENAQGTGIGEGEGNKDVSEEIEDEEQVLGNQNEEKDKDSANDQLKLNKDKGIEMENDFEGTIEDVEDDENRDESDDETSENIEQEMGQFDDNDPDAVDEKMWEDDSVDDIEDSRKTTNMEQESGVQGETDIVAKEDQGTTTQDSQEKNRENDVGDNQQEPMETEYQSEDDDNINEGYNDIDKSDLNVDIPQAETLELPEDMMIDDIEGNTSDQDEEINNDDLSSNMDIDESEVQAKDTTDNIQDGFNEEAYDAMETDEIDDLRNDDSISNETKDENKTGTEKIENIDEISDENQQESSEGEIPKERPNHKIQLSTDDNQLEDMNIEKNDQKTSPNQEQPNSDAPTENLFGVDGEDGKENMTSSKTSGNGFEQSLQEIENQEFNNNNNSQQIKSKGESNSNNTDEFKKSENTIEDQSKDQSTKDVNPHRSLGDALKQWKRRLDNIVKGSEDTSEQENNLEQNQIIKEDQTFEFLENNEESHDLQTMGAAAEDQIGAIDNDEQYYNYETNYTAEENEVDYDKSQKDEMTDVLSMNDYNHNNEDEKGAILSRKIIKQDDEHQLFDEKLDPQSIHSSRFTHEPLTREEIESLRQELEIKLTDWRQSGRDITKARELWQKYENLTYDLANGLCEQLRLILEPTLATKLKGDYRTGKRLNMKKIIPYIASDFKKDKIWLRRTKPSKRQYQVMIAVDDSKSMCETHSIQLAYETLALISKALSQLEVGDLSIVSFGEKIQLLHSFDRPFSSEAGAQVLQQFTFEQNKTYVRSLMETSITLLEHAKNCSTQNKELWQLQLIISDGVCEDHESIKTLVRRAVEARIMVVFIIVDNKPGRDSIMSMNHVKYKSINGRMTIHMERYLDTFPFDYYVVLRDINALSETLADALRQYFSIISQNSE</sequence>
<dbReference type="GO" id="GO:0000055">
    <property type="term" value="P:ribosomal large subunit export from nucleus"/>
    <property type="evidence" value="ECO:0007669"/>
    <property type="project" value="TreeGrafter"/>
</dbReference>
<keyword evidence="13" id="KW-1185">Reference proteome</keyword>
<feature type="compositionally biased region" description="Polar residues" evidence="10">
    <location>
        <begin position="4938"/>
        <end position="4951"/>
    </location>
</feature>
<evidence type="ECO:0000259" key="11">
    <source>
        <dbReference type="PROSITE" id="PS50234"/>
    </source>
</evidence>
<dbReference type="InterPro" id="IPR012099">
    <property type="entry name" value="Midasin"/>
</dbReference>
<proteinExistence type="inferred from homology"/>
<dbReference type="InterPro" id="IPR036465">
    <property type="entry name" value="vWFA_dom_sf"/>
</dbReference>
<keyword evidence="6 9" id="KW-0067">ATP-binding</keyword>
<comment type="caution">
    <text evidence="12">The sequence shown here is derived from an EMBL/GenBank/DDBJ whole genome shotgun (WGS) entry which is preliminary data.</text>
</comment>
<dbReference type="GO" id="GO:0016887">
    <property type="term" value="F:ATP hydrolysis activity"/>
    <property type="evidence" value="ECO:0007669"/>
    <property type="project" value="InterPro"/>
</dbReference>
<dbReference type="FunFam" id="3.40.50.300:FF:000142">
    <property type="entry name" value="Midasin"/>
    <property type="match status" value="1"/>
</dbReference>
<gene>
    <name evidence="12" type="ORF">RclHR1_00200019</name>
</gene>
<feature type="compositionally biased region" description="Acidic residues" evidence="10">
    <location>
        <begin position="4599"/>
        <end position="4609"/>
    </location>
</feature>
<dbReference type="GO" id="GO:0005730">
    <property type="term" value="C:nucleolus"/>
    <property type="evidence" value="ECO:0007669"/>
    <property type="project" value="UniProtKB-SubCell"/>
</dbReference>
<dbReference type="FunFam" id="3.40.50.300:FF:001053">
    <property type="entry name" value="Midasin"/>
    <property type="match status" value="1"/>
</dbReference>
<feature type="compositionally biased region" description="Low complexity" evidence="10">
    <location>
        <begin position="4982"/>
        <end position="4997"/>
    </location>
</feature>
<keyword evidence="8 9" id="KW-0539">Nucleus</keyword>
<feature type="compositionally biased region" description="Basic and acidic residues" evidence="10">
    <location>
        <begin position="4639"/>
        <end position="4660"/>
    </location>
</feature>
<feature type="compositionally biased region" description="Acidic residues" evidence="10">
    <location>
        <begin position="4768"/>
        <end position="4780"/>
    </location>
</feature>
<dbReference type="PANTHER" id="PTHR48103">
    <property type="entry name" value="MIDASIN-RELATED"/>
    <property type="match status" value="1"/>
</dbReference>
<dbReference type="GO" id="GO:0000027">
    <property type="term" value="P:ribosomal large subunit assembly"/>
    <property type="evidence" value="ECO:0007669"/>
    <property type="project" value="InterPro"/>
</dbReference>
<name>A0A2Z6RJ32_9GLOM</name>
<dbReference type="GO" id="GO:0005654">
    <property type="term" value="C:nucleoplasm"/>
    <property type="evidence" value="ECO:0007669"/>
    <property type="project" value="UniProtKB-SubCell"/>
</dbReference>
<dbReference type="GO" id="GO:0005524">
    <property type="term" value="F:ATP binding"/>
    <property type="evidence" value="ECO:0007669"/>
    <property type="project" value="UniProtKB-KW"/>
</dbReference>
<dbReference type="PANTHER" id="PTHR48103:SF2">
    <property type="entry name" value="MIDASIN"/>
    <property type="match status" value="1"/>
</dbReference>
<dbReference type="FunFam" id="3.40.50.300:FF:001384">
    <property type="entry name" value="Midasin"/>
    <property type="match status" value="1"/>
</dbReference>
<feature type="region of interest" description="Disordered" evidence="10">
    <location>
        <begin position="807"/>
        <end position="830"/>
    </location>
</feature>
<dbReference type="InterPro" id="IPR011704">
    <property type="entry name" value="ATPase_dyneun-rel_AAA"/>
</dbReference>
<keyword evidence="5 9" id="KW-0547">Nucleotide-binding</keyword>
<feature type="compositionally biased region" description="Basic and acidic residues" evidence="10">
    <location>
        <begin position="4868"/>
        <end position="4892"/>
    </location>
</feature>
<organism evidence="12 13">
    <name type="scientific">Rhizophagus clarus</name>
    <dbReference type="NCBI Taxonomy" id="94130"/>
    <lineage>
        <taxon>Eukaryota</taxon>
        <taxon>Fungi</taxon>
        <taxon>Fungi incertae sedis</taxon>
        <taxon>Mucoromycota</taxon>
        <taxon>Glomeromycotina</taxon>
        <taxon>Glomeromycetes</taxon>
        <taxon>Glomerales</taxon>
        <taxon>Glomeraceae</taxon>
        <taxon>Rhizophagus</taxon>
    </lineage>
</organism>
<evidence type="ECO:0000256" key="3">
    <source>
        <dbReference type="ARBA" id="ARBA00007188"/>
    </source>
</evidence>
<comment type="function">
    <text evidence="9">Nuclear chaperone required for maturation and nuclear export of pre-60S ribosome subunits.</text>
</comment>
<dbReference type="InterPro" id="IPR048617">
    <property type="entry name" value="MDN1_AAA_lid_4"/>
</dbReference>
<evidence type="ECO:0000313" key="13">
    <source>
        <dbReference type="Proteomes" id="UP000247702"/>
    </source>
</evidence>
<accession>A0A2Z6RJ32</accession>
<feature type="compositionally biased region" description="Polar residues" evidence="10">
    <location>
        <begin position="4966"/>
        <end position="4981"/>
    </location>
</feature>
<evidence type="ECO:0000256" key="1">
    <source>
        <dbReference type="ARBA" id="ARBA00004604"/>
    </source>
</evidence>
<evidence type="ECO:0000256" key="6">
    <source>
        <dbReference type="ARBA" id="ARBA00022840"/>
    </source>
</evidence>
<dbReference type="Proteomes" id="UP000247702">
    <property type="component" value="Unassembled WGS sequence"/>
</dbReference>
<dbReference type="Pfam" id="PF21108">
    <property type="entry name" value="MDN1_4th"/>
    <property type="match status" value="1"/>
</dbReference>
<dbReference type="SUPFAM" id="SSF53300">
    <property type="entry name" value="vWA-like"/>
    <property type="match status" value="1"/>
</dbReference>
<dbReference type="InterPro" id="IPR027417">
    <property type="entry name" value="P-loop_NTPase"/>
</dbReference>
<dbReference type="FunFam" id="3.40.50.300:FF:001368">
    <property type="entry name" value="Midasin"/>
    <property type="match status" value="1"/>
</dbReference>
<evidence type="ECO:0000256" key="4">
    <source>
        <dbReference type="ARBA" id="ARBA00017143"/>
    </source>
</evidence>
<evidence type="ECO:0000256" key="7">
    <source>
        <dbReference type="ARBA" id="ARBA00023186"/>
    </source>
</evidence>
<feature type="compositionally biased region" description="Acidic residues" evidence="10">
    <location>
        <begin position="4803"/>
        <end position="4826"/>
    </location>
</feature>
<dbReference type="CDD" id="cd01460">
    <property type="entry name" value="vWA_midasin"/>
    <property type="match status" value="1"/>
</dbReference>
<evidence type="ECO:0000313" key="12">
    <source>
        <dbReference type="EMBL" id="GBB92386.1"/>
    </source>
</evidence>
<dbReference type="InterPro" id="IPR003593">
    <property type="entry name" value="AAA+_ATPase"/>
</dbReference>
<evidence type="ECO:0000256" key="2">
    <source>
        <dbReference type="ARBA" id="ARBA00004642"/>
    </source>
</evidence>
<dbReference type="STRING" id="94130.A0A2Z6RJ32"/>
<dbReference type="PROSITE" id="PS50234">
    <property type="entry name" value="VWFA"/>
    <property type="match status" value="1"/>
</dbReference>
<feature type="compositionally biased region" description="Acidic residues" evidence="10">
    <location>
        <begin position="4853"/>
        <end position="4867"/>
    </location>
</feature>
<dbReference type="CDD" id="cd00009">
    <property type="entry name" value="AAA"/>
    <property type="match status" value="1"/>
</dbReference>
<evidence type="ECO:0000256" key="5">
    <source>
        <dbReference type="ARBA" id="ARBA00022741"/>
    </source>
</evidence>
<reference evidence="12 13" key="1">
    <citation type="submission" date="2017-11" db="EMBL/GenBank/DDBJ databases">
        <title>The genome of Rhizophagus clarus HR1 reveals common genetic basis of auxotrophy among arbuscular mycorrhizal fungi.</title>
        <authorList>
            <person name="Kobayashi Y."/>
        </authorList>
    </citation>
    <scope>NUCLEOTIDE SEQUENCE [LARGE SCALE GENOMIC DNA]</scope>
    <source>
        <strain evidence="12 13">HR1</strain>
    </source>
</reference>
<comment type="subcellular location">
    <subcellularLocation>
        <location evidence="1">Nucleus</location>
        <location evidence="1">Nucleolus</location>
    </subcellularLocation>
    <subcellularLocation>
        <location evidence="2">Nucleus</location>
        <location evidence="2">Nucleoplasm</location>
    </subcellularLocation>
</comment>
<dbReference type="Pfam" id="PF17867">
    <property type="entry name" value="AAA_lid_7"/>
    <property type="match status" value="3"/>
</dbReference>
<evidence type="ECO:0000256" key="8">
    <source>
        <dbReference type="ARBA" id="ARBA00023242"/>
    </source>
</evidence>
<dbReference type="Pfam" id="PF07728">
    <property type="entry name" value="AAA_5"/>
    <property type="match status" value="8"/>
</dbReference>
<dbReference type="Gene3D" id="3.40.50.300">
    <property type="entry name" value="P-loop containing nucleotide triphosphate hydrolases"/>
    <property type="match status" value="7"/>
</dbReference>
<dbReference type="InterPro" id="IPR040848">
    <property type="entry name" value="AAA_lid_7"/>
</dbReference>
<dbReference type="PROSITE" id="PS00675">
    <property type="entry name" value="SIGMA54_INTERACT_1"/>
    <property type="match status" value="1"/>
</dbReference>